<name>A0ACC0XSA2_9ROSI</name>
<accession>A0ACC0XSA2</accession>
<reference evidence="2" key="1">
    <citation type="journal article" date="2023" name="G3 (Bethesda)">
        <title>Genome assembly and association tests identify interacting loci associated with vigor, precocity, and sex in interspecific pistachio rootstocks.</title>
        <authorList>
            <person name="Palmer W."/>
            <person name="Jacygrad E."/>
            <person name="Sagayaradj S."/>
            <person name="Cavanaugh K."/>
            <person name="Han R."/>
            <person name="Bertier L."/>
            <person name="Beede B."/>
            <person name="Kafkas S."/>
            <person name="Golino D."/>
            <person name="Preece J."/>
            <person name="Michelmore R."/>
        </authorList>
    </citation>
    <scope>NUCLEOTIDE SEQUENCE [LARGE SCALE GENOMIC DNA]</scope>
</reference>
<sequence length="333" mass="38024">MGRVKLQIKRIENTTNRQVTFSKRRNGLIKKAYELSVLCDVDVALIMFSPSGRVSLFSGNKSIEEILAGYVNLPEHERGRSLHNQEFLQRAVGKLMGEANQTYQEASNPMTVHSHIEDIQQEIRKYRSQIQNMEKRLRIFESDPSEITTSYEIEYRAQILEETLKQVRLRKRQLLEEKCNHNSPSTPSTSHAHLPPETPDLKGLVAESPNNCLEWLPQRDPQVQILNFLDSNGLLPPRDQPEILPPPSNPFDGENINIYEQIRPRGGLQEDNNMQRPEIGQVIDVNLSPWTEFYPTGNSPIPASQPRGRALLDLYLSQFTPSTILTPSDQQPP</sequence>
<keyword evidence="2" id="KW-1185">Reference proteome</keyword>
<gene>
    <name evidence="1" type="ORF">Pint_08695</name>
</gene>
<evidence type="ECO:0000313" key="1">
    <source>
        <dbReference type="EMBL" id="KAJ0024366.1"/>
    </source>
</evidence>
<organism evidence="1 2">
    <name type="scientific">Pistacia integerrima</name>
    <dbReference type="NCBI Taxonomy" id="434235"/>
    <lineage>
        <taxon>Eukaryota</taxon>
        <taxon>Viridiplantae</taxon>
        <taxon>Streptophyta</taxon>
        <taxon>Embryophyta</taxon>
        <taxon>Tracheophyta</taxon>
        <taxon>Spermatophyta</taxon>
        <taxon>Magnoliopsida</taxon>
        <taxon>eudicotyledons</taxon>
        <taxon>Gunneridae</taxon>
        <taxon>Pentapetalae</taxon>
        <taxon>rosids</taxon>
        <taxon>malvids</taxon>
        <taxon>Sapindales</taxon>
        <taxon>Anacardiaceae</taxon>
        <taxon>Pistacia</taxon>
    </lineage>
</organism>
<dbReference type="EMBL" id="CM047745">
    <property type="protein sequence ID" value="KAJ0024366.1"/>
    <property type="molecule type" value="Genomic_DNA"/>
</dbReference>
<comment type="caution">
    <text evidence="1">The sequence shown here is derived from an EMBL/GenBank/DDBJ whole genome shotgun (WGS) entry which is preliminary data.</text>
</comment>
<proteinExistence type="predicted"/>
<dbReference type="Proteomes" id="UP001163603">
    <property type="component" value="Chromosome 10"/>
</dbReference>
<protein>
    <submittedName>
        <fullName evidence="1">Uncharacterized protein</fullName>
    </submittedName>
</protein>
<evidence type="ECO:0000313" key="2">
    <source>
        <dbReference type="Proteomes" id="UP001163603"/>
    </source>
</evidence>